<protein>
    <submittedName>
        <fullName evidence="1">Uncharacterized protein</fullName>
    </submittedName>
</protein>
<keyword evidence="3" id="KW-1185">Reference proteome</keyword>
<reference evidence="3 4" key="1">
    <citation type="submission" date="2018-06" db="EMBL/GenBank/DDBJ databases">
        <title>Comparative genomics of downy mildews reveals potential adaptations to biotrophy.</title>
        <authorList>
            <person name="Fletcher K."/>
            <person name="Klosterman S.J."/>
            <person name="Derevnina L."/>
            <person name="Martin F."/>
            <person name="Koike S."/>
            <person name="Reyes Chin-Wo S."/>
            <person name="Mou B."/>
            <person name="Michelmore R."/>
        </authorList>
    </citation>
    <scope>NUCLEOTIDE SEQUENCE [LARGE SCALE GENOMIC DNA]</scope>
    <source>
        <strain evidence="2 4">R13</strain>
        <strain evidence="1 3">R14</strain>
    </source>
</reference>
<gene>
    <name evidence="2" type="ORF">DD237_004420</name>
    <name evidence="1" type="ORF">DD238_003557</name>
</gene>
<dbReference type="STRING" id="542832.A0A3M6VI32"/>
<evidence type="ECO:0000313" key="4">
    <source>
        <dbReference type="Proteomes" id="UP000286097"/>
    </source>
</evidence>
<comment type="caution">
    <text evidence="1">The sequence shown here is derived from an EMBL/GenBank/DDBJ whole genome shotgun (WGS) entry which is preliminary data.</text>
</comment>
<dbReference type="EMBL" id="QLLG01000264">
    <property type="protein sequence ID" value="RMX65136.1"/>
    <property type="molecule type" value="Genomic_DNA"/>
</dbReference>
<sequence length="76" mass="8906">MNVVSKMGRVLSVYKTHLIPQVVTREKLSTSRKPSDTTRDDLLLNFVNELFALYRKQCIMQFRRSLTEYVSPPLMD</sequence>
<evidence type="ECO:0000313" key="3">
    <source>
        <dbReference type="Proteomes" id="UP000282087"/>
    </source>
</evidence>
<accession>A0A3M6VI32</accession>
<evidence type="ECO:0000313" key="1">
    <source>
        <dbReference type="EMBL" id="RMX65136.1"/>
    </source>
</evidence>
<proteinExistence type="predicted"/>
<evidence type="ECO:0000313" key="2">
    <source>
        <dbReference type="EMBL" id="RQM14584.1"/>
    </source>
</evidence>
<organism evidence="1 3">
    <name type="scientific">Peronospora effusa</name>
    <dbReference type="NCBI Taxonomy" id="542832"/>
    <lineage>
        <taxon>Eukaryota</taxon>
        <taxon>Sar</taxon>
        <taxon>Stramenopiles</taxon>
        <taxon>Oomycota</taxon>
        <taxon>Peronosporomycetes</taxon>
        <taxon>Peronosporales</taxon>
        <taxon>Peronosporaceae</taxon>
        <taxon>Peronospora</taxon>
    </lineage>
</organism>
<name>A0A3M6VI32_9STRA</name>
<dbReference type="VEuPathDB" id="FungiDB:DD237_004420"/>
<dbReference type="Proteomes" id="UP000286097">
    <property type="component" value="Unassembled WGS sequence"/>
</dbReference>
<dbReference type="EMBL" id="QKXF01000195">
    <property type="protein sequence ID" value="RQM14584.1"/>
    <property type="molecule type" value="Genomic_DNA"/>
</dbReference>
<dbReference type="AlphaFoldDB" id="A0A3M6VI32"/>
<dbReference type="Proteomes" id="UP000282087">
    <property type="component" value="Unassembled WGS sequence"/>
</dbReference>